<dbReference type="PROSITE" id="PS00154">
    <property type="entry name" value="ATPASE_E1_E2"/>
    <property type="match status" value="1"/>
</dbReference>
<evidence type="ECO:0000256" key="2">
    <source>
        <dbReference type="ARBA" id="ARBA00005675"/>
    </source>
</evidence>
<dbReference type="SFLD" id="SFLDS00003">
    <property type="entry name" value="Haloacid_Dehalogenase"/>
    <property type="match status" value="1"/>
</dbReference>
<accession>A0A1G2H0Z4</accession>
<sequence>MQQLSWHTKVIPEILDALHSREHGLTKEEATGRLKEYGPNKLPEGKVDGLPVIFLRQFQSPLIYILLAASMIVFAMGETIDGSIILAVLLFNAIVGTIQEGKAQNTLRALKKFVETKATVLREGKELIVSDSEVVSGDIIILQEGEKVPADARIIIATNLKIDEAALTGESKPVHKISDILERADLPTVEQKNMIFKGTHVLVGNGRAIVVATGSETVIGKISKEIAAIDTEIPLKTNIRHLSRLIIITVASISALLFLLGIISGKSVKEMFTTVVSLSVSIIPEGLPIVMTLVLATGVWRMSKRNALVKKLQAVEALGQAQIIAVDKTGTITKNEMVIQKVYVDGKFFEVGGVGYEPEGEIQLDGNVIDSVNHPELLFAGRIAAFCTNARVLFSEEEKIWRVAGDPTEAAMLVFSSKLGFHKDDLERESPLVGEIPFDYKLKYHATIHQLDGQKFLAVVGAPEVILGLSQKVWRGGKSYHLSKEEKQKLESIFLSMSREGLRVVALAAAFGEPRLRRESRDALEMLAPEEIKSLTFVGFFGMKDALRPEVRDAMQKAISAGIRVVMITGDHKVTAQAIAKEAGIYRAGDTILTGQDIDAFSDAELSEKFVKTSVFARVTPEHKLRIIKAYKARGEIVAMTGDGVNDAPSLVAADLGVAMGKIGTEVAKEASDIVLLDDNFGSIVSAVEEGRSIYKTIKKVILYLFSTSWGESMTITGALLLGYPLPLLPAQIIWLNFVTDGFLDVALAMEPKEEELLRGNFERPKKYLIDKLMTQRMFIMAIPMMIGTLFLFKGYFENDLAKAWTISLTTLAVFQWFNAWNCRHESKSIFQMNPLANKFLVGATLIVISLQLLVIYNPLMQKFLRTSPLEPSEWFVIIPIAASIVLVEEIRKFFYRKKALIPVL</sequence>
<feature type="transmembrane region" description="Helical" evidence="10">
    <location>
        <begin position="872"/>
        <end position="889"/>
    </location>
</feature>
<dbReference type="InterPro" id="IPR018303">
    <property type="entry name" value="ATPase_P-typ_P_site"/>
</dbReference>
<dbReference type="InterPro" id="IPR006068">
    <property type="entry name" value="ATPase_P-typ_cation-transptr_C"/>
</dbReference>
<keyword evidence="8 10" id="KW-1133">Transmembrane helix</keyword>
<evidence type="ECO:0000256" key="6">
    <source>
        <dbReference type="ARBA" id="ARBA00022840"/>
    </source>
</evidence>
<dbReference type="GO" id="GO:0005886">
    <property type="term" value="C:plasma membrane"/>
    <property type="evidence" value="ECO:0007669"/>
    <property type="project" value="UniProtKB-SubCell"/>
</dbReference>
<evidence type="ECO:0000256" key="5">
    <source>
        <dbReference type="ARBA" id="ARBA00022741"/>
    </source>
</evidence>
<evidence type="ECO:0000256" key="8">
    <source>
        <dbReference type="ARBA" id="ARBA00022989"/>
    </source>
</evidence>
<feature type="transmembrane region" description="Helical" evidence="10">
    <location>
        <begin position="840"/>
        <end position="860"/>
    </location>
</feature>
<dbReference type="EMBL" id="MHNZ01000027">
    <property type="protein sequence ID" value="OGZ56134.1"/>
    <property type="molecule type" value="Genomic_DNA"/>
</dbReference>
<feature type="transmembrane region" description="Helical" evidence="10">
    <location>
        <begin position="701"/>
        <end position="726"/>
    </location>
</feature>
<feature type="transmembrane region" description="Helical" evidence="10">
    <location>
        <begin position="245"/>
        <end position="263"/>
    </location>
</feature>
<dbReference type="SFLD" id="SFLDG00002">
    <property type="entry name" value="C1.7:_P-type_atpase_like"/>
    <property type="match status" value="1"/>
</dbReference>
<keyword evidence="4 10" id="KW-0812">Transmembrane</keyword>
<dbReference type="InterPro" id="IPR059000">
    <property type="entry name" value="ATPase_P-type_domA"/>
</dbReference>
<dbReference type="InterPro" id="IPR023214">
    <property type="entry name" value="HAD_sf"/>
</dbReference>
<feature type="transmembrane region" description="Helical" evidence="10">
    <location>
        <begin position="778"/>
        <end position="796"/>
    </location>
</feature>
<dbReference type="InterPro" id="IPR004014">
    <property type="entry name" value="ATPase_P-typ_cation-transptr_N"/>
</dbReference>
<evidence type="ECO:0000256" key="4">
    <source>
        <dbReference type="ARBA" id="ARBA00022692"/>
    </source>
</evidence>
<dbReference type="InterPro" id="IPR044492">
    <property type="entry name" value="P_typ_ATPase_HD_dom"/>
</dbReference>
<comment type="subcellular location">
    <subcellularLocation>
        <location evidence="1">Cell membrane</location>
        <topology evidence="1">Multi-pass membrane protein</topology>
    </subcellularLocation>
</comment>
<evidence type="ECO:0000256" key="1">
    <source>
        <dbReference type="ARBA" id="ARBA00004651"/>
    </source>
</evidence>
<name>A0A1G2H0Z4_9BACT</name>
<feature type="transmembrane region" description="Helical" evidence="10">
    <location>
        <begin position="83"/>
        <end position="101"/>
    </location>
</feature>
<evidence type="ECO:0000256" key="3">
    <source>
        <dbReference type="ARBA" id="ARBA00022475"/>
    </source>
</evidence>
<keyword evidence="9 10" id="KW-0472">Membrane</keyword>
<keyword evidence="5" id="KW-0547">Nucleotide-binding</keyword>
<keyword evidence="6" id="KW-0067">ATP-binding</keyword>
<dbReference type="GO" id="GO:0005524">
    <property type="term" value="F:ATP binding"/>
    <property type="evidence" value="ECO:0007669"/>
    <property type="project" value="UniProtKB-KW"/>
</dbReference>
<dbReference type="SUPFAM" id="SSF81653">
    <property type="entry name" value="Calcium ATPase, transduction domain A"/>
    <property type="match status" value="1"/>
</dbReference>
<dbReference type="Gene3D" id="1.20.1110.10">
    <property type="entry name" value="Calcium-transporting ATPase, transmembrane domain"/>
    <property type="match status" value="1"/>
</dbReference>
<dbReference type="AlphaFoldDB" id="A0A1G2H0Z4"/>
<dbReference type="STRING" id="1802129.A3J04_02635"/>
<dbReference type="InterPro" id="IPR008250">
    <property type="entry name" value="ATPase_P-typ_transduc_dom_A_sf"/>
</dbReference>
<organism evidence="12 13">
    <name type="scientific">Candidatus Ryanbacteria bacterium RIFCSPLOWO2_02_FULL_47_14</name>
    <dbReference type="NCBI Taxonomy" id="1802129"/>
    <lineage>
        <taxon>Bacteria</taxon>
        <taxon>Candidatus Ryaniibacteriota</taxon>
    </lineage>
</organism>
<evidence type="ECO:0000256" key="10">
    <source>
        <dbReference type="SAM" id="Phobius"/>
    </source>
</evidence>
<reference evidence="12 13" key="1">
    <citation type="journal article" date="2016" name="Nat. Commun.">
        <title>Thousands of microbial genomes shed light on interconnected biogeochemical processes in an aquifer system.</title>
        <authorList>
            <person name="Anantharaman K."/>
            <person name="Brown C.T."/>
            <person name="Hug L.A."/>
            <person name="Sharon I."/>
            <person name="Castelle C.J."/>
            <person name="Probst A.J."/>
            <person name="Thomas B.C."/>
            <person name="Singh A."/>
            <person name="Wilkins M.J."/>
            <person name="Karaoz U."/>
            <person name="Brodie E.L."/>
            <person name="Williams K.H."/>
            <person name="Hubbard S.S."/>
            <person name="Banfield J.F."/>
        </authorList>
    </citation>
    <scope>NUCLEOTIDE SEQUENCE [LARGE SCALE GENOMIC DNA]</scope>
</reference>
<dbReference type="Pfam" id="PF00122">
    <property type="entry name" value="E1-E2_ATPase"/>
    <property type="match status" value="1"/>
</dbReference>
<dbReference type="SUPFAM" id="SSF81665">
    <property type="entry name" value="Calcium ATPase, transmembrane domain M"/>
    <property type="match status" value="1"/>
</dbReference>
<evidence type="ECO:0000313" key="13">
    <source>
        <dbReference type="Proteomes" id="UP000177954"/>
    </source>
</evidence>
<protein>
    <recommendedName>
        <fullName evidence="11">Cation-transporting P-type ATPase N-terminal domain-containing protein</fullName>
    </recommendedName>
</protein>
<dbReference type="SMART" id="SM00831">
    <property type="entry name" value="Cation_ATPase_N"/>
    <property type="match status" value="1"/>
</dbReference>
<dbReference type="InterPro" id="IPR023298">
    <property type="entry name" value="ATPase_P-typ_TM_dom_sf"/>
</dbReference>
<dbReference type="PRINTS" id="PR00120">
    <property type="entry name" value="HATPASE"/>
</dbReference>
<feature type="domain" description="Cation-transporting P-type ATPase N-terminal" evidence="11">
    <location>
        <begin position="5"/>
        <end position="78"/>
    </location>
</feature>
<feature type="transmembrane region" description="Helical" evidence="10">
    <location>
        <begin position="61"/>
        <end position="77"/>
    </location>
</feature>
<dbReference type="InterPro" id="IPR036412">
    <property type="entry name" value="HAD-like_sf"/>
</dbReference>
<dbReference type="SFLD" id="SFLDF00027">
    <property type="entry name" value="p-type_atpase"/>
    <property type="match status" value="1"/>
</dbReference>
<dbReference type="Pfam" id="PF13246">
    <property type="entry name" value="Cation_ATPase"/>
    <property type="match status" value="1"/>
</dbReference>
<evidence type="ECO:0000256" key="9">
    <source>
        <dbReference type="ARBA" id="ARBA00023136"/>
    </source>
</evidence>
<dbReference type="NCBIfam" id="TIGR01494">
    <property type="entry name" value="ATPase_P-type"/>
    <property type="match status" value="2"/>
</dbReference>
<dbReference type="Gene3D" id="2.70.150.10">
    <property type="entry name" value="Calcium-transporting ATPase, cytoplasmic transduction domain A"/>
    <property type="match status" value="1"/>
</dbReference>
<comment type="similarity">
    <text evidence="2">Belongs to the cation transport ATPase (P-type) (TC 3.A.3) family. Type IIA subfamily.</text>
</comment>
<dbReference type="GO" id="GO:0016887">
    <property type="term" value="F:ATP hydrolysis activity"/>
    <property type="evidence" value="ECO:0007669"/>
    <property type="project" value="InterPro"/>
</dbReference>
<dbReference type="InterPro" id="IPR050510">
    <property type="entry name" value="Cation_transp_ATPase_P-type"/>
</dbReference>
<evidence type="ECO:0000313" key="12">
    <source>
        <dbReference type="EMBL" id="OGZ56134.1"/>
    </source>
</evidence>
<dbReference type="SUPFAM" id="SSF56784">
    <property type="entry name" value="HAD-like"/>
    <property type="match status" value="1"/>
</dbReference>
<dbReference type="Gene3D" id="3.40.50.1000">
    <property type="entry name" value="HAD superfamily/HAD-like"/>
    <property type="match status" value="1"/>
</dbReference>
<keyword evidence="7" id="KW-1278">Translocase</keyword>
<comment type="caution">
    <text evidence="12">The sequence shown here is derived from an EMBL/GenBank/DDBJ whole genome shotgun (WGS) entry which is preliminary data.</text>
</comment>
<dbReference type="PANTHER" id="PTHR43294">
    <property type="entry name" value="SODIUM/POTASSIUM-TRANSPORTING ATPASE SUBUNIT ALPHA"/>
    <property type="match status" value="1"/>
</dbReference>
<keyword evidence="3" id="KW-1003">Cell membrane</keyword>
<dbReference type="Pfam" id="PF00690">
    <property type="entry name" value="Cation_ATPase_N"/>
    <property type="match status" value="1"/>
</dbReference>
<evidence type="ECO:0000256" key="7">
    <source>
        <dbReference type="ARBA" id="ARBA00022967"/>
    </source>
</evidence>
<dbReference type="Gene3D" id="3.40.1110.10">
    <property type="entry name" value="Calcium-transporting ATPase, cytoplasmic domain N"/>
    <property type="match status" value="1"/>
</dbReference>
<gene>
    <name evidence="12" type="ORF">A3J04_02635</name>
</gene>
<dbReference type="Proteomes" id="UP000177954">
    <property type="component" value="Unassembled WGS sequence"/>
</dbReference>
<dbReference type="SUPFAM" id="SSF81660">
    <property type="entry name" value="Metal cation-transporting ATPase, ATP-binding domain N"/>
    <property type="match status" value="1"/>
</dbReference>
<dbReference type="InterPro" id="IPR023299">
    <property type="entry name" value="ATPase_P-typ_cyto_dom_N"/>
</dbReference>
<evidence type="ECO:0000259" key="11">
    <source>
        <dbReference type="SMART" id="SM00831"/>
    </source>
</evidence>
<dbReference type="PRINTS" id="PR00119">
    <property type="entry name" value="CATATPASE"/>
</dbReference>
<dbReference type="Pfam" id="PF00689">
    <property type="entry name" value="Cation_ATPase_C"/>
    <property type="match status" value="1"/>
</dbReference>
<feature type="transmembrane region" description="Helical" evidence="10">
    <location>
        <begin position="275"/>
        <end position="300"/>
    </location>
</feature>
<dbReference type="InterPro" id="IPR001757">
    <property type="entry name" value="P_typ_ATPase"/>
</dbReference>
<dbReference type="PANTHER" id="PTHR43294:SF21">
    <property type="entry name" value="CATION TRANSPORTING ATPASE"/>
    <property type="match status" value="1"/>
</dbReference>
<proteinExistence type="inferred from homology"/>